<dbReference type="Proteomes" id="UP000282597">
    <property type="component" value="Chromosome"/>
</dbReference>
<keyword evidence="1" id="KW-0472">Membrane</keyword>
<proteinExistence type="inferred from homology"/>
<dbReference type="GO" id="GO:0005886">
    <property type="term" value="C:plasma membrane"/>
    <property type="evidence" value="ECO:0007669"/>
    <property type="project" value="UniProtKB-UniRule"/>
</dbReference>
<dbReference type="PANTHER" id="PTHR40033">
    <property type="entry name" value="NA(+)-MALATE SYMPORTER"/>
    <property type="match status" value="1"/>
</dbReference>
<organism evidence="2 3">
    <name type="scientific">Mycoavidus cysteinexigens</name>
    <dbReference type="NCBI Taxonomy" id="1553431"/>
    <lineage>
        <taxon>Bacteria</taxon>
        <taxon>Pseudomonadati</taxon>
        <taxon>Pseudomonadota</taxon>
        <taxon>Betaproteobacteria</taxon>
        <taxon>Burkholderiales</taxon>
        <taxon>Burkholderiaceae</taxon>
        <taxon>Mycoavidus</taxon>
    </lineage>
</organism>
<evidence type="ECO:0000256" key="1">
    <source>
        <dbReference type="PIRNR" id="PIRNR005348"/>
    </source>
</evidence>
<dbReference type="PANTHER" id="PTHR40033:SF1">
    <property type="entry name" value="CITRATE-SODIUM SYMPORTER"/>
    <property type="match status" value="1"/>
</dbReference>
<evidence type="ECO:0000313" key="2">
    <source>
        <dbReference type="EMBL" id="BBE10039.1"/>
    </source>
</evidence>
<dbReference type="EMBL" id="AP018150">
    <property type="protein sequence ID" value="BBE10039.1"/>
    <property type="molecule type" value="Genomic_DNA"/>
</dbReference>
<evidence type="ECO:0000313" key="3">
    <source>
        <dbReference type="Proteomes" id="UP000282597"/>
    </source>
</evidence>
<dbReference type="Pfam" id="PF03390">
    <property type="entry name" value="2HCT"/>
    <property type="match status" value="1"/>
</dbReference>
<accession>A0A2Z6EX58</accession>
<keyword evidence="1" id="KW-0769">Symport</keyword>
<name>A0A2Z6EX58_9BURK</name>
<dbReference type="PIRSF" id="PIRSF005348">
    <property type="entry name" value="YxkH"/>
    <property type="match status" value="1"/>
</dbReference>
<dbReference type="GO" id="GO:0008514">
    <property type="term" value="F:organic anion transmembrane transporter activity"/>
    <property type="evidence" value="ECO:0007669"/>
    <property type="project" value="InterPro"/>
</dbReference>
<keyword evidence="3" id="KW-1185">Reference proteome</keyword>
<protein>
    <submittedName>
        <fullName evidence="2">Citrate carrier protein</fullName>
    </submittedName>
</protein>
<sequence length="419" mass="44191">MDKRVGIVPLPVYCVTMICLGALFALGKTSTDISVIAAILTALGFTCAELGARIPGLRRIGGPVIVTTFLPSCLVYYQLLPNGLIQSITDFWQATNVLYLFIAAVVVGSILSMDRQALIKGFAKIFVPLAIGSIAAAIVGTLTGMALGLGAHHTFFYIVVPIMAGGIGEGAIPLTLGYAEILHLPQGQLFAQIVPAVMLGNLTAIICAALLNQFGKRYHRYSGRGRLHKSDHSVLANHANLPTASVENFAAAGMIAICLYILGILIHQLIGLPAPVAMLFLAVLAKLTYAVSPKLEDGARTVYHFFSTTVTYPLLFAIGITIAPWDQLLAAFTLANLITIVVTVVTLTMVGFFVGRWVGLYPIEGAIINACHSGMGGIGDVAILTAAHRLQLMPFAQMATRLGGALTITIGIILLGALA</sequence>
<reference evidence="2 3" key="1">
    <citation type="journal article" date="2018" name="Microbes Environ.">
        <title>Comparative Genomic Insights into Endofungal Lifestyles of Two Bacterial Endosymbionts, Mycoavidus cysteinexigens and Burkholderia rhizoxinica.</title>
        <authorList>
            <person name="Sharmin D."/>
            <person name="Guo Y."/>
            <person name="Nishizawa T."/>
            <person name="Ohshima S."/>
            <person name="Sato Y."/>
            <person name="Takashima Y."/>
            <person name="Narisawa K."/>
            <person name="Ohta H."/>
        </authorList>
    </citation>
    <scope>NUCLEOTIDE SEQUENCE [LARGE SCALE GENOMIC DNA]</scope>
    <source>
        <strain evidence="2 3">B1-EB</strain>
    </source>
</reference>
<dbReference type="GO" id="GO:0015293">
    <property type="term" value="F:symporter activity"/>
    <property type="evidence" value="ECO:0007669"/>
    <property type="project" value="UniProtKB-UniRule"/>
</dbReference>
<dbReference type="InterPro" id="IPR004679">
    <property type="entry name" value="2-OHcarboxylate_transport"/>
</dbReference>
<dbReference type="KEGG" id="mcys:MCB1EB_1878"/>
<comment type="similarity">
    <text evidence="1">Belongs to the 2-hydroxycarboxylate transporter (2-HCT) (TC 2.A.24) family.</text>
</comment>
<dbReference type="AlphaFoldDB" id="A0A2Z6EX58"/>
<gene>
    <name evidence="2" type="ORF">MCB1EB_1878</name>
</gene>
<keyword evidence="1" id="KW-0813">Transport</keyword>